<feature type="transmembrane region" description="Helical" evidence="4">
    <location>
        <begin position="175"/>
        <end position="195"/>
    </location>
</feature>
<dbReference type="GO" id="GO:0000160">
    <property type="term" value="P:phosphorelay signal transduction system"/>
    <property type="evidence" value="ECO:0007669"/>
    <property type="project" value="UniProtKB-KW"/>
</dbReference>
<dbReference type="InterPro" id="IPR008979">
    <property type="entry name" value="Galactose-bd-like_sf"/>
</dbReference>
<feature type="transmembrane region" description="Helical" evidence="4">
    <location>
        <begin position="265"/>
        <end position="286"/>
    </location>
</feature>
<organism evidence="7 8">
    <name type="scientific">Acinetobacter sichuanensis</name>
    <dbReference type="NCBI Taxonomy" id="2136183"/>
    <lineage>
        <taxon>Bacteria</taxon>
        <taxon>Pseudomonadati</taxon>
        <taxon>Pseudomonadota</taxon>
        <taxon>Gammaproteobacteria</taxon>
        <taxon>Moraxellales</taxon>
        <taxon>Moraxellaceae</taxon>
        <taxon>Acinetobacter</taxon>
    </lineage>
</organism>
<feature type="transmembrane region" description="Helical" evidence="4">
    <location>
        <begin position="318"/>
        <end position="335"/>
    </location>
</feature>
<evidence type="ECO:0000313" key="6">
    <source>
        <dbReference type="EMBL" id="MFC2995209.1"/>
    </source>
</evidence>
<dbReference type="Proteomes" id="UP000240957">
    <property type="component" value="Unassembled WGS sequence"/>
</dbReference>
<dbReference type="PANTHER" id="PTHR24421">
    <property type="entry name" value="NITRATE/NITRITE SENSOR PROTEIN NARX-RELATED"/>
    <property type="match status" value="1"/>
</dbReference>
<keyword evidence="2 7" id="KW-0418">Kinase</keyword>
<keyword evidence="1" id="KW-0808">Transferase</keyword>
<keyword evidence="4" id="KW-0472">Membrane</keyword>
<evidence type="ECO:0000256" key="4">
    <source>
        <dbReference type="SAM" id="Phobius"/>
    </source>
</evidence>
<dbReference type="RefSeq" id="WP_107007979.1">
    <property type="nucleotide sequence ID" value="NZ_JBHRSF010000019.1"/>
</dbReference>
<sequence>MSSHASTPLNNASNAHCHFKILSTQVAQVSHYNDPVPQTGWKTVVLPHNWDMDWRNYSGTAWYKIIWQRQCASKLDQQQPAAFLIDRINMAGAVYHNGELLWQDESLVEPLSRSWNMPRMWTLLASTIHTDRNEILVKVVGVHTQASGINNIEFSSVDDITQLYKRLVLERRSTYVINLIITLVLGLMGLFIWLFRRKESAFGWFALTSFFWIGFISNILMTKPIPLTDTLMTARLNLILLLGYVYCLCLFSWRFAHKNFKKTEYFLLGLTIIFSVILFITPVTYLREVSLFCFLYSCTVFLSNCLFFQWLAFKNRNAEVLFLAAIFLIFIIIAIHDLTIRHVDINAFFWTPFAAPFTSLAISCILAWRIAQNINQVELFNQNLSHTVEKVTVDLEHSLNKKYQLEINNIRLQERLNLSHELHDGLGGSISRSMILLDLNEHVDKAQMMSMLKLLRNDLRQVIDMGSSVGAKIPDTPILWAAPIRHRFVQIFEEMDIESIWQIPPTWVTTPAPLQCLTLARVAEEALNNIVKHSQASLVQVSLIEIENHILILEIQDNGCGFDPLSVQQGFHVGLQSMQVRIKRLGGEFEMHSTQGETTIRATLHILKDLSSHSLS</sequence>
<dbReference type="SMART" id="SM00387">
    <property type="entry name" value="HATPase_c"/>
    <property type="match status" value="1"/>
</dbReference>
<keyword evidence="9" id="KW-1185">Reference proteome</keyword>
<dbReference type="Gene3D" id="3.30.565.10">
    <property type="entry name" value="Histidine kinase-like ATPase, C-terminal domain"/>
    <property type="match status" value="1"/>
</dbReference>
<dbReference type="Pfam" id="PF02518">
    <property type="entry name" value="HATPase_c"/>
    <property type="match status" value="1"/>
</dbReference>
<feature type="transmembrane region" description="Helical" evidence="4">
    <location>
        <begin position="233"/>
        <end position="253"/>
    </location>
</feature>
<dbReference type="EMBL" id="JBHRSF010000019">
    <property type="protein sequence ID" value="MFC2995209.1"/>
    <property type="molecule type" value="Genomic_DNA"/>
</dbReference>
<evidence type="ECO:0000313" key="9">
    <source>
        <dbReference type="Proteomes" id="UP001595455"/>
    </source>
</evidence>
<name>A0A371YQU8_9GAMM</name>
<evidence type="ECO:0000259" key="5">
    <source>
        <dbReference type="SMART" id="SM00387"/>
    </source>
</evidence>
<feature type="transmembrane region" description="Helical" evidence="4">
    <location>
        <begin position="293"/>
        <end position="312"/>
    </location>
</feature>
<feature type="transmembrane region" description="Helical" evidence="4">
    <location>
        <begin position="201"/>
        <end position="221"/>
    </location>
</feature>
<keyword evidence="3" id="KW-0902">Two-component regulatory system</keyword>
<reference evidence="9" key="3">
    <citation type="journal article" date="2019" name="Int. J. Syst. Evol. Microbiol.">
        <title>The Global Catalogue of Microorganisms (GCM) 10K type strain sequencing project: providing services to taxonomists for standard genome sequencing and annotation.</title>
        <authorList>
            <consortium name="The Broad Institute Genomics Platform"/>
            <consortium name="The Broad Institute Genome Sequencing Center for Infectious Disease"/>
            <person name="Wu L."/>
            <person name="Ma J."/>
        </authorList>
    </citation>
    <scope>NUCLEOTIDE SEQUENCE [LARGE SCALE GENOMIC DNA]</scope>
    <source>
        <strain evidence="9">KCTC 62575</strain>
    </source>
</reference>
<gene>
    <name evidence="6" type="ORF">ACFODO_08020</name>
    <name evidence="7" type="ORF">C9E89_009320</name>
</gene>
<evidence type="ECO:0000313" key="8">
    <source>
        <dbReference type="Proteomes" id="UP000240957"/>
    </source>
</evidence>
<dbReference type="SUPFAM" id="SSF55874">
    <property type="entry name" value="ATPase domain of HSP90 chaperone/DNA topoisomerase II/histidine kinase"/>
    <property type="match status" value="1"/>
</dbReference>
<keyword evidence="4" id="KW-0812">Transmembrane</keyword>
<dbReference type="Pfam" id="PF07695">
    <property type="entry name" value="7TMR-DISM_7TM"/>
    <property type="match status" value="1"/>
</dbReference>
<dbReference type="SUPFAM" id="SSF49785">
    <property type="entry name" value="Galactose-binding domain-like"/>
    <property type="match status" value="1"/>
</dbReference>
<evidence type="ECO:0000313" key="7">
    <source>
        <dbReference type="EMBL" id="RFC83822.1"/>
    </source>
</evidence>
<dbReference type="InterPro" id="IPR003594">
    <property type="entry name" value="HATPase_dom"/>
</dbReference>
<dbReference type="InterPro" id="IPR050482">
    <property type="entry name" value="Sensor_HK_TwoCompSys"/>
</dbReference>
<dbReference type="Proteomes" id="UP001595455">
    <property type="component" value="Unassembled WGS sequence"/>
</dbReference>
<accession>A0A371YQU8</accession>
<reference evidence="7 8" key="2">
    <citation type="submission" date="2018-08" db="EMBL/GenBank/DDBJ databases">
        <title>The draft genome of Acinetobacter sichuanensis strain WCHAc060041.</title>
        <authorList>
            <person name="Qin J."/>
            <person name="Feng Y."/>
            <person name="Zong Z."/>
        </authorList>
    </citation>
    <scope>NUCLEOTIDE SEQUENCE [LARGE SCALE GENOMIC DNA]</scope>
    <source>
        <strain evidence="7 8">WCHAc060041</strain>
    </source>
</reference>
<feature type="domain" description="Histidine kinase/HSP90-like ATPase" evidence="5">
    <location>
        <begin position="514"/>
        <end position="608"/>
    </location>
</feature>
<comment type="caution">
    <text evidence="7">The sequence shown here is derived from an EMBL/GenBank/DDBJ whole genome shotgun (WGS) entry which is preliminary data.</text>
</comment>
<evidence type="ECO:0000256" key="2">
    <source>
        <dbReference type="ARBA" id="ARBA00022777"/>
    </source>
</evidence>
<proteinExistence type="predicted"/>
<dbReference type="EMBL" id="PYIX02000012">
    <property type="protein sequence ID" value="RFC83822.1"/>
    <property type="molecule type" value="Genomic_DNA"/>
</dbReference>
<dbReference type="AlphaFoldDB" id="A0A371YQU8"/>
<evidence type="ECO:0000256" key="3">
    <source>
        <dbReference type="ARBA" id="ARBA00023012"/>
    </source>
</evidence>
<evidence type="ECO:0000256" key="1">
    <source>
        <dbReference type="ARBA" id="ARBA00022679"/>
    </source>
</evidence>
<dbReference type="OrthoDB" id="9797605at2"/>
<dbReference type="GO" id="GO:0016301">
    <property type="term" value="F:kinase activity"/>
    <property type="evidence" value="ECO:0007669"/>
    <property type="project" value="UniProtKB-KW"/>
</dbReference>
<reference evidence="6" key="1">
    <citation type="journal article" date="2014" name="Int. J. Syst. Evol. Microbiol.">
        <title>Complete genome of a new Firmicutes species belonging to the dominant human colonic microbiota ('Ruminococcus bicirculans') reveals two chromosomes and a selective capacity to utilize plant glucans.</title>
        <authorList>
            <consortium name="NISC Comparative Sequencing Program"/>
            <person name="Wegmann U."/>
            <person name="Louis P."/>
            <person name="Goesmann A."/>
            <person name="Henrissat B."/>
            <person name="Duncan S.H."/>
            <person name="Flint H.J."/>
        </authorList>
    </citation>
    <scope>NUCLEOTIDE SEQUENCE</scope>
    <source>
        <strain evidence="6">KCTC 62575</strain>
    </source>
</reference>
<reference evidence="6" key="4">
    <citation type="submission" date="2024-09" db="EMBL/GenBank/DDBJ databases">
        <authorList>
            <person name="Sun Q."/>
            <person name="Mori K."/>
        </authorList>
    </citation>
    <scope>NUCLEOTIDE SEQUENCE</scope>
    <source>
        <strain evidence="6">KCTC 62575</strain>
    </source>
</reference>
<keyword evidence="4" id="KW-1133">Transmembrane helix</keyword>
<dbReference type="CDD" id="cd16917">
    <property type="entry name" value="HATPase_UhpB-NarQ-NarX-like"/>
    <property type="match status" value="1"/>
</dbReference>
<feature type="transmembrane region" description="Helical" evidence="4">
    <location>
        <begin position="347"/>
        <end position="368"/>
    </location>
</feature>
<protein>
    <submittedName>
        <fullName evidence="6 7">Histidine kinase</fullName>
    </submittedName>
</protein>
<dbReference type="InterPro" id="IPR011623">
    <property type="entry name" value="7TMR_DISM_rcpt_extracell_dom1"/>
</dbReference>
<dbReference type="InterPro" id="IPR036890">
    <property type="entry name" value="HATPase_C_sf"/>
</dbReference>